<evidence type="ECO:0000259" key="2">
    <source>
        <dbReference type="Pfam" id="PF14534"/>
    </source>
</evidence>
<keyword evidence="1" id="KW-0732">Signal</keyword>
<organism evidence="3 4">
    <name type="scientific">Pseudoduganella guangdongensis</name>
    <dbReference type="NCBI Taxonomy" id="2692179"/>
    <lineage>
        <taxon>Bacteria</taxon>
        <taxon>Pseudomonadati</taxon>
        <taxon>Pseudomonadota</taxon>
        <taxon>Betaproteobacteria</taxon>
        <taxon>Burkholderiales</taxon>
        <taxon>Oxalobacteraceae</taxon>
        <taxon>Telluria group</taxon>
        <taxon>Pseudoduganella</taxon>
    </lineage>
</organism>
<dbReference type="AlphaFoldDB" id="A0A6N9HJI9"/>
<dbReference type="InterPro" id="IPR032710">
    <property type="entry name" value="NTF2-like_dom_sf"/>
</dbReference>
<dbReference type="RefSeq" id="WP_161026273.1">
    <property type="nucleotide sequence ID" value="NZ_WWCJ01000009.1"/>
</dbReference>
<evidence type="ECO:0000313" key="3">
    <source>
        <dbReference type="EMBL" id="MYN03303.1"/>
    </source>
</evidence>
<comment type="caution">
    <text evidence="3">The sequence shown here is derived from an EMBL/GenBank/DDBJ whole genome shotgun (WGS) entry which is preliminary data.</text>
</comment>
<dbReference type="Proteomes" id="UP000448575">
    <property type="component" value="Unassembled WGS sequence"/>
</dbReference>
<reference evidence="3 4" key="1">
    <citation type="submission" date="2019-12" db="EMBL/GenBank/DDBJ databases">
        <title>Novel species isolated from a subtropical stream in China.</title>
        <authorList>
            <person name="Lu H."/>
        </authorList>
    </citation>
    <scope>NUCLEOTIDE SEQUENCE [LARGE SCALE GENOMIC DNA]</scope>
    <source>
        <strain evidence="3 4">DS3</strain>
    </source>
</reference>
<name>A0A6N9HJI9_9BURK</name>
<proteinExistence type="predicted"/>
<keyword evidence="4" id="KW-1185">Reference proteome</keyword>
<feature type="signal peptide" evidence="1">
    <location>
        <begin position="1"/>
        <end position="22"/>
    </location>
</feature>
<gene>
    <name evidence="3" type="ORF">GTP41_14495</name>
</gene>
<dbReference type="Pfam" id="PF14534">
    <property type="entry name" value="DUF4440"/>
    <property type="match status" value="1"/>
</dbReference>
<dbReference type="EMBL" id="WWCJ01000009">
    <property type="protein sequence ID" value="MYN03303.1"/>
    <property type="molecule type" value="Genomic_DNA"/>
</dbReference>
<feature type="domain" description="DUF4440" evidence="2">
    <location>
        <begin position="43"/>
        <end position="143"/>
    </location>
</feature>
<sequence length="162" mass="17891">MRTSTTLLAAALLTLMAPACLAEDPSRSGSLYDELALKDSEFFEAAFVTCDAEKFKAIFTADDAFYYDRTSISLMEAPRATDSCPHDQGVTRTLVPGTLEVYPLKGYGALQVGYHTFSRAGERGTETTRFVHLWNRVGTTWKLRRAYNHPPKPGANYPGSGR</sequence>
<accession>A0A6N9HJI9</accession>
<protein>
    <submittedName>
        <fullName evidence="3">DUF4440 domain-containing protein</fullName>
    </submittedName>
</protein>
<evidence type="ECO:0000256" key="1">
    <source>
        <dbReference type="SAM" id="SignalP"/>
    </source>
</evidence>
<dbReference type="Gene3D" id="3.10.450.50">
    <property type="match status" value="1"/>
</dbReference>
<feature type="chain" id="PRO_5026699318" evidence="1">
    <location>
        <begin position="23"/>
        <end position="162"/>
    </location>
</feature>
<dbReference type="InterPro" id="IPR027843">
    <property type="entry name" value="DUF4440"/>
</dbReference>
<evidence type="ECO:0000313" key="4">
    <source>
        <dbReference type="Proteomes" id="UP000448575"/>
    </source>
</evidence>
<dbReference type="SUPFAM" id="SSF54427">
    <property type="entry name" value="NTF2-like"/>
    <property type="match status" value="1"/>
</dbReference>